<evidence type="ECO:0000256" key="4">
    <source>
        <dbReference type="ARBA" id="ARBA00022741"/>
    </source>
</evidence>
<dbReference type="EC" id="2.7.4.8" evidence="2"/>
<dbReference type="NCBIfam" id="TIGR03263">
    <property type="entry name" value="guanyl_kin"/>
    <property type="match status" value="1"/>
</dbReference>
<dbReference type="InterPro" id="IPR027417">
    <property type="entry name" value="P-loop_NTPase"/>
</dbReference>
<evidence type="ECO:0000256" key="3">
    <source>
        <dbReference type="ARBA" id="ARBA00022679"/>
    </source>
</evidence>
<evidence type="ECO:0000256" key="5">
    <source>
        <dbReference type="ARBA" id="ARBA00022777"/>
    </source>
</evidence>
<dbReference type="InterPro" id="IPR020590">
    <property type="entry name" value="Guanylate_kinase_CS"/>
</dbReference>
<proteinExistence type="inferred from homology"/>
<dbReference type="PROSITE" id="PS50052">
    <property type="entry name" value="GUANYLATE_KINASE_2"/>
    <property type="match status" value="1"/>
</dbReference>
<evidence type="ECO:0000256" key="6">
    <source>
        <dbReference type="ARBA" id="ARBA00022840"/>
    </source>
</evidence>
<keyword evidence="4" id="KW-0547">Nucleotide-binding</keyword>
<dbReference type="Gene3D" id="3.40.50.300">
    <property type="entry name" value="P-loop containing nucleotide triphosphate hydrolases"/>
    <property type="match status" value="1"/>
</dbReference>
<feature type="region of interest" description="Disordered" evidence="7">
    <location>
        <begin position="49"/>
        <end position="71"/>
    </location>
</feature>
<evidence type="ECO:0000256" key="1">
    <source>
        <dbReference type="ARBA" id="ARBA00005790"/>
    </source>
</evidence>
<keyword evidence="6" id="KW-0067">ATP-binding</keyword>
<dbReference type="STRING" id="98765.A0A2R6NN44"/>
<comment type="similarity">
    <text evidence="1">Belongs to the guanylate kinase family.</text>
</comment>
<protein>
    <recommendedName>
        <fullName evidence="2">guanylate kinase</fullName>
        <ecNumber evidence="2">2.7.4.8</ecNumber>
    </recommendedName>
</protein>
<dbReference type="InterPro" id="IPR008144">
    <property type="entry name" value="Guanylate_kin-like_dom"/>
</dbReference>
<comment type="caution">
    <text evidence="9">The sequence shown here is derived from an EMBL/GenBank/DDBJ whole genome shotgun (WGS) entry which is preliminary data.</text>
</comment>
<dbReference type="OrthoDB" id="6334211at2759"/>
<dbReference type="GO" id="GO:0004385">
    <property type="term" value="F:GMP kinase activity"/>
    <property type="evidence" value="ECO:0007669"/>
    <property type="project" value="UniProtKB-EC"/>
</dbReference>
<keyword evidence="5" id="KW-0418">Kinase</keyword>
<dbReference type="GO" id="GO:0005829">
    <property type="term" value="C:cytosol"/>
    <property type="evidence" value="ECO:0007669"/>
    <property type="project" value="TreeGrafter"/>
</dbReference>
<organism evidence="9 10">
    <name type="scientific">Hermanssonia centrifuga</name>
    <dbReference type="NCBI Taxonomy" id="98765"/>
    <lineage>
        <taxon>Eukaryota</taxon>
        <taxon>Fungi</taxon>
        <taxon>Dikarya</taxon>
        <taxon>Basidiomycota</taxon>
        <taxon>Agaricomycotina</taxon>
        <taxon>Agaricomycetes</taxon>
        <taxon>Polyporales</taxon>
        <taxon>Meruliaceae</taxon>
        <taxon>Hermanssonia</taxon>
    </lineage>
</organism>
<dbReference type="GO" id="GO:0005524">
    <property type="term" value="F:ATP binding"/>
    <property type="evidence" value="ECO:0007669"/>
    <property type="project" value="UniProtKB-KW"/>
</dbReference>
<dbReference type="PANTHER" id="PTHR23117:SF13">
    <property type="entry name" value="GUANYLATE KINASE"/>
    <property type="match status" value="1"/>
</dbReference>
<evidence type="ECO:0000256" key="2">
    <source>
        <dbReference type="ARBA" id="ARBA00012961"/>
    </source>
</evidence>
<feature type="compositionally biased region" description="Polar residues" evidence="7">
    <location>
        <begin position="51"/>
        <end position="63"/>
    </location>
</feature>
<accession>A0A2R6NN44</accession>
<dbReference type="EMBL" id="MLYV02001062">
    <property type="protein sequence ID" value="PSR73805.1"/>
    <property type="molecule type" value="Genomic_DNA"/>
</dbReference>
<sequence length="220" mass="24489">MSPLQDFLRPLLMSGPSGVGKSTMLTRLFADYPDKFGFSVSRKHPFHPLTSVRSPSLPDTTRSPRPGEEHGKHYYFVSRDEFLKLLGEGAFIEHAEFSGNFYGTSFMTVREILGAGRRCILDIEAQGVRQVKKTDLNPVYLFVSPPSLTTLRSRLQGRGTETEASVTKRLTMALAEIAFAKEGAHDLVIVNDDLDRAYEKFRKVALGEPVTGDILPPLDD</sequence>
<dbReference type="SUPFAM" id="SSF52540">
    <property type="entry name" value="P-loop containing nucleoside triphosphate hydrolases"/>
    <property type="match status" value="1"/>
</dbReference>
<dbReference type="PROSITE" id="PS00856">
    <property type="entry name" value="GUANYLATE_KINASE_1"/>
    <property type="match status" value="1"/>
</dbReference>
<gene>
    <name evidence="9" type="ORF">PHLCEN_2v10375</name>
</gene>
<dbReference type="AlphaFoldDB" id="A0A2R6NN44"/>
<evidence type="ECO:0000256" key="7">
    <source>
        <dbReference type="SAM" id="MobiDB-lite"/>
    </source>
</evidence>
<dbReference type="Pfam" id="PF00625">
    <property type="entry name" value="Guanylate_kin"/>
    <property type="match status" value="2"/>
</dbReference>
<dbReference type="InterPro" id="IPR017665">
    <property type="entry name" value="Guanylate_kinase"/>
</dbReference>
<dbReference type="SMART" id="SM00072">
    <property type="entry name" value="GuKc"/>
    <property type="match status" value="1"/>
</dbReference>
<feature type="domain" description="Guanylate kinase-like" evidence="8">
    <location>
        <begin position="8"/>
        <end position="206"/>
    </location>
</feature>
<evidence type="ECO:0000313" key="9">
    <source>
        <dbReference type="EMBL" id="PSR73805.1"/>
    </source>
</evidence>
<dbReference type="Proteomes" id="UP000186601">
    <property type="component" value="Unassembled WGS sequence"/>
</dbReference>
<dbReference type="PANTHER" id="PTHR23117">
    <property type="entry name" value="GUANYLATE KINASE-RELATED"/>
    <property type="match status" value="1"/>
</dbReference>
<name>A0A2R6NN44_9APHY</name>
<evidence type="ECO:0000259" key="8">
    <source>
        <dbReference type="PROSITE" id="PS50052"/>
    </source>
</evidence>
<dbReference type="CDD" id="cd00071">
    <property type="entry name" value="GMPK"/>
    <property type="match status" value="1"/>
</dbReference>
<reference evidence="9 10" key="1">
    <citation type="submission" date="2018-02" db="EMBL/GenBank/DDBJ databases">
        <title>Genome sequence of the basidiomycete white-rot fungus Phlebia centrifuga.</title>
        <authorList>
            <person name="Granchi Z."/>
            <person name="Peng M."/>
            <person name="de Vries R.P."/>
            <person name="Hilden K."/>
            <person name="Makela M.R."/>
            <person name="Grigoriev I."/>
            <person name="Riley R."/>
        </authorList>
    </citation>
    <scope>NUCLEOTIDE SEQUENCE [LARGE SCALE GENOMIC DNA]</scope>
    <source>
        <strain evidence="9 10">FBCC195</strain>
    </source>
</reference>
<keyword evidence="10" id="KW-1185">Reference proteome</keyword>
<dbReference type="InterPro" id="IPR008145">
    <property type="entry name" value="GK/Ca_channel_bsu"/>
</dbReference>
<keyword evidence="3" id="KW-0808">Transferase</keyword>
<evidence type="ECO:0000313" key="10">
    <source>
        <dbReference type="Proteomes" id="UP000186601"/>
    </source>
</evidence>